<dbReference type="RefSeq" id="WP_209810400.1">
    <property type="nucleotide sequence ID" value="NZ_JAGGKT010000006.1"/>
</dbReference>
<name>A0ABS4GQ27_9BACL</name>
<evidence type="ECO:0000313" key="1">
    <source>
        <dbReference type="EMBL" id="MBP1932346.1"/>
    </source>
</evidence>
<reference evidence="1 2" key="1">
    <citation type="submission" date="2021-03" db="EMBL/GenBank/DDBJ databases">
        <title>Genomic Encyclopedia of Type Strains, Phase IV (KMG-IV): sequencing the most valuable type-strain genomes for metagenomic binning, comparative biology and taxonomic classification.</title>
        <authorList>
            <person name="Goeker M."/>
        </authorList>
    </citation>
    <scope>NUCLEOTIDE SEQUENCE [LARGE SCALE GENOMIC DNA]</scope>
    <source>
        <strain evidence="1 2">DSM 24738</strain>
    </source>
</reference>
<proteinExistence type="predicted"/>
<organism evidence="1 2">
    <name type="scientific">Ammoniphilus resinae</name>
    <dbReference type="NCBI Taxonomy" id="861532"/>
    <lineage>
        <taxon>Bacteria</taxon>
        <taxon>Bacillati</taxon>
        <taxon>Bacillota</taxon>
        <taxon>Bacilli</taxon>
        <taxon>Bacillales</taxon>
        <taxon>Paenibacillaceae</taxon>
        <taxon>Aneurinibacillus group</taxon>
        <taxon>Ammoniphilus</taxon>
    </lineage>
</organism>
<dbReference type="InterPro" id="IPR026988">
    <property type="entry name" value="YaaC-like"/>
</dbReference>
<dbReference type="EMBL" id="JAGGKT010000006">
    <property type="protein sequence ID" value="MBP1932346.1"/>
    <property type="molecule type" value="Genomic_DNA"/>
</dbReference>
<sequence length="351" mass="41693">MKRIHRITCENPLEKIWSMFVYFESEPHVKDFLTQFYRVPFGEEASKYAFQNTQKFIYNIKQGKEYYSAAQSSNILVKPLLLYYGMVSFLKAVILTADPHYPAHSKVLQHGVTSRKLKKSDYTFSEDEVKVQKEGLFPLITQLFESQHMIGEKIKIKQLLSIIPELKESYEKTYHEVSLLPLHLSKHIDYTSPVTTFYLSESVLDHFHLTYEGFISFLNRYNTGKARFIHHPIETPQGIIRLSWDHPEKIHVFESPNGFENHLFIQDYKGNHFFQYQQSHSHIPELTAHFLIMYILGMLCRYETELWGEIVFSFTSEEMFIIHEFLNISQRKFPNMILDLLFSERFIFETR</sequence>
<evidence type="ECO:0000313" key="2">
    <source>
        <dbReference type="Proteomes" id="UP001519343"/>
    </source>
</evidence>
<keyword evidence="2" id="KW-1185">Reference proteome</keyword>
<dbReference type="Pfam" id="PF14175">
    <property type="entry name" value="YaaC"/>
    <property type="match status" value="1"/>
</dbReference>
<protein>
    <recommendedName>
        <fullName evidence="3">YaaC</fullName>
    </recommendedName>
</protein>
<evidence type="ECO:0008006" key="3">
    <source>
        <dbReference type="Google" id="ProtNLM"/>
    </source>
</evidence>
<dbReference type="Proteomes" id="UP001519343">
    <property type="component" value="Unassembled WGS sequence"/>
</dbReference>
<comment type="caution">
    <text evidence="1">The sequence shown here is derived from an EMBL/GenBank/DDBJ whole genome shotgun (WGS) entry which is preliminary data.</text>
</comment>
<gene>
    <name evidence="1" type="ORF">J2Z37_002347</name>
</gene>
<accession>A0ABS4GQ27</accession>